<sequence>MVTASAPGWTFLSNHGHVLVSLAADPDVRIRDIAAQVGITERAVQMIVADLTAAGHVRRERIGRRNRYTVVPDASFRHPLEEHLTVGAFLALVLDRPNRP</sequence>
<evidence type="ECO:0000259" key="1">
    <source>
        <dbReference type="Pfam" id="PF12802"/>
    </source>
</evidence>
<dbReference type="InterPro" id="IPR000835">
    <property type="entry name" value="HTH_MarR-typ"/>
</dbReference>
<protein>
    <submittedName>
        <fullName evidence="2">MarR family protein</fullName>
    </submittedName>
</protein>
<dbReference type="GO" id="GO:0003700">
    <property type="term" value="F:DNA-binding transcription factor activity"/>
    <property type="evidence" value="ECO:0007669"/>
    <property type="project" value="InterPro"/>
</dbReference>
<keyword evidence="3" id="KW-1185">Reference proteome</keyword>
<dbReference type="AlphaFoldDB" id="A0A562ISK7"/>
<accession>A0A562ISK7</accession>
<dbReference type="Pfam" id="PF12802">
    <property type="entry name" value="MarR_2"/>
    <property type="match status" value="1"/>
</dbReference>
<dbReference type="EMBL" id="VLKF01000001">
    <property type="protein sequence ID" value="TWH73892.1"/>
    <property type="molecule type" value="Genomic_DNA"/>
</dbReference>
<name>A0A562ISK7_9ACTN</name>
<dbReference type="SUPFAM" id="SSF46785">
    <property type="entry name" value="Winged helix' DNA-binding domain"/>
    <property type="match status" value="1"/>
</dbReference>
<organism evidence="2 3">
    <name type="scientific">Modestobacter roseus</name>
    <dbReference type="NCBI Taxonomy" id="1181884"/>
    <lineage>
        <taxon>Bacteria</taxon>
        <taxon>Bacillati</taxon>
        <taxon>Actinomycetota</taxon>
        <taxon>Actinomycetes</taxon>
        <taxon>Geodermatophilales</taxon>
        <taxon>Geodermatophilaceae</taxon>
        <taxon>Modestobacter</taxon>
    </lineage>
</organism>
<dbReference type="OrthoDB" id="371140at2"/>
<gene>
    <name evidence="2" type="ORF">JD78_02421</name>
</gene>
<dbReference type="Proteomes" id="UP000321490">
    <property type="component" value="Unassembled WGS sequence"/>
</dbReference>
<reference evidence="2 3" key="1">
    <citation type="submission" date="2019-07" db="EMBL/GenBank/DDBJ databases">
        <title>R&amp;d 2014.</title>
        <authorList>
            <person name="Klenk H.-P."/>
        </authorList>
    </citation>
    <scope>NUCLEOTIDE SEQUENCE [LARGE SCALE GENOMIC DNA]</scope>
    <source>
        <strain evidence="2 3">DSM 45764</strain>
    </source>
</reference>
<feature type="domain" description="HTH marR-type" evidence="1">
    <location>
        <begin position="15"/>
        <end position="61"/>
    </location>
</feature>
<proteinExistence type="predicted"/>
<dbReference type="InterPro" id="IPR036390">
    <property type="entry name" value="WH_DNA-bd_sf"/>
</dbReference>
<dbReference type="InterPro" id="IPR036388">
    <property type="entry name" value="WH-like_DNA-bd_sf"/>
</dbReference>
<evidence type="ECO:0000313" key="2">
    <source>
        <dbReference type="EMBL" id="TWH73892.1"/>
    </source>
</evidence>
<dbReference type="Gene3D" id="1.10.10.10">
    <property type="entry name" value="Winged helix-like DNA-binding domain superfamily/Winged helix DNA-binding domain"/>
    <property type="match status" value="1"/>
</dbReference>
<evidence type="ECO:0000313" key="3">
    <source>
        <dbReference type="Proteomes" id="UP000321490"/>
    </source>
</evidence>
<comment type="caution">
    <text evidence="2">The sequence shown here is derived from an EMBL/GenBank/DDBJ whole genome shotgun (WGS) entry which is preliminary data.</text>
</comment>